<evidence type="ECO:0000259" key="2">
    <source>
        <dbReference type="Pfam" id="PF12705"/>
    </source>
</evidence>
<dbReference type="InterPro" id="IPR038726">
    <property type="entry name" value="PDDEXK_AddAB-type"/>
</dbReference>
<dbReference type="NCBIfam" id="TIGR02786">
    <property type="entry name" value="addB_alphas"/>
    <property type="match status" value="1"/>
</dbReference>
<gene>
    <name evidence="3" type="primary">addB</name>
    <name evidence="3" type="ORF">NQF64_06475</name>
</gene>
<dbReference type="InterPro" id="IPR027417">
    <property type="entry name" value="P-loop_NTPase"/>
</dbReference>
<proteinExistence type="predicted"/>
<dbReference type="EMBL" id="JANIDW010000003">
    <property type="protein sequence ID" value="MCX5614886.1"/>
    <property type="molecule type" value="Genomic_DNA"/>
</dbReference>
<organism evidence="3 4">
    <name type="scientific">Bombella saccharophila</name>
    <dbReference type="NCBI Taxonomy" id="2967338"/>
    <lineage>
        <taxon>Bacteria</taxon>
        <taxon>Pseudomonadati</taxon>
        <taxon>Pseudomonadota</taxon>
        <taxon>Alphaproteobacteria</taxon>
        <taxon>Acetobacterales</taxon>
        <taxon>Acetobacteraceae</taxon>
        <taxon>Bombella</taxon>
    </lineage>
</organism>
<dbReference type="Proteomes" id="UP001165648">
    <property type="component" value="Unassembled WGS sequence"/>
</dbReference>
<evidence type="ECO:0000313" key="4">
    <source>
        <dbReference type="Proteomes" id="UP001165648"/>
    </source>
</evidence>
<evidence type="ECO:0000256" key="1">
    <source>
        <dbReference type="SAM" id="MobiDB-lite"/>
    </source>
</evidence>
<feature type="region of interest" description="Disordered" evidence="1">
    <location>
        <begin position="524"/>
        <end position="546"/>
    </location>
</feature>
<accession>A0ABT3W730</accession>
<protein>
    <submittedName>
        <fullName evidence="3">Double-strand break repair protein AddB</fullName>
    </submittedName>
</protein>
<evidence type="ECO:0000313" key="3">
    <source>
        <dbReference type="EMBL" id="MCX5614886.1"/>
    </source>
</evidence>
<dbReference type="InterPro" id="IPR014153">
    <property type="entry name" value="Ds_break_AddB"/>
</dbReference>
<keyword evidence="4" id="KW-1185">Reference proteome</keyword>
<name>A0ABT3W730_9PROT</name>
<comment type="caution">
    <text evidence="3">The sequence shown here is derived from an EMBL/GenBank/DDBJ whole genome shotgun (WGS) entry which is preliminary data.</text>
</comment>
<dbReference type="RefSeq" id="WP_266106873.1">
    <property type="nucleotide sequence ID" value="NZ_JANIDW010000003.1"/>
</dbReference>
<feature type="domain" description="PD-(D/E)XK endonuclease-like" evidence="2">
    <location>
        <begin position="743"/>
        <end position="995"/>
    </location>
</feature>
<reference evidence="3 4" key="1">
    <citation type="submission" date="2022-07" db="EMBL/GenBank/DDBJ databases">
        <title>Bombella genomes.</title>
        <authorList>
            <person name="Harer L."/>
            <person name="Styblova S."/>
            <person name="Ehrmann M."/>
        </authorList>
    </citation>
    <scope>NUCLEOTIDE SEQUENCE [LARGE SCALE GENOMIC DNA]</scope>
    <source>
        <strain evidence="3 4">TMW 2.2558</strain>
    </source>
</reference>
<dbReference type="Pfam" id="PF12705">
    <property type="entry name" value="PDDEXK_1"/>
    <property type="match status" value="1"/>
</dbReference>
<dbReference type="SUPFAM" id="SSF52540">
    <property type="entry name" value="P-loop containing nucleoside triphosphate hydrolases"/>
    <property type="match status" value="1"/>
</dbReference>
<sequence length="1026" mass="112199">MASHTPMNSATIPASCAFLDEVVHQWLARNGGKAGDEMRRGGHSGTILVPGRRVARALMEAFLRVLDGRPALLPAIVSLSDVEQQTLFPMALDEALPPAVGPVFRLAILARLILAAPFFTTVSGREGGTIDRVWPLAQALADLMDDAERSGVDLYEALPNAVADDFAGHWQKTLEFLKIVTEAWPAILKEEERSNIMARQVALIEAQARRWATMPPDYPLWAVGFVDGSAGVAAMLGTVAALPRGMVVFQGVDCQMEDALWEHLPPTHPQALFRDVLEQMGIERRSIAQWGRVQRPARERLFQCVMVPEAGIASWGQPLADIAACYEGLSILPAAESQEEAQAIALILRDVAGKPGRSGALVTPDRALADRVRAALLRLGIHADDSAGEPLSRTPSAVFMRLIAQAVTRQFSPVALLSVLKHPLTALGMSPGRARASARLLERRLLRGPAPQPGLEGLRQALERMEESQRVDYGHQADAPDQPETLESFLAALEAAFAPMRALEATARVPEMLTALLQTAEALAATEEEGDGPDQARPGSRLWRGEDGGTLSRHFVELMSHTGDIPPQPLSALDGFLTTSMAGKSLTGLRGYQDGVELAHPRIAIYGVLEARLLAFDTVILGGLNEGVWPPVADSGPWMSRPMRQRVGLPSPERKIGAQAHDFVMAALASAHVVLSYAQRRDGAPTVPARWVMRLSAFLEGQGHALQEHPALAWQAMLDMPVGEARPVAPPEPKPPLALRPRRLSITRIDTLKLDPYAIYARYVLGLKALAPLEEGAEHVDYGKVVHGALERMMARYPTTWPDQASEHLHRYFDDALDEAQVHPALASWWRPRLHRIADWVLERESWRNAGRVNCTSQTEIALDYVMRDLPGGAFYITGRADRIDVLAEPGQEPQGRLFDYKTGQLPSQKDVVAGWSSQLVLEAALLAKGAFEGLPAMEVEALRYWRLSGGETPGEEVRIPSTKAKATLGELIGPALEQLRQLLADYDEPNRPYRSQPWAGREARYSDYTQLARVAEWRLAGGDEA</sequence>